<dbReference type="InterPro" id="IPR002429">
    <property type="entry name" value="CcO_II-like_C"/>
</dbReference>
<dbReference type="Gene3D" id="1.10.287.90">
    <property type="match status" value="1"/>
</dbReference>
<dbReference type="SUPFAM" id="SSF81464">
    <property type="entry name" value="Cytochrome c oxidase subunit II-like, transmembrane region"/>
    <property type="match status" value="1"/>
</dbReference>
<evidence type="ECO:0000256" key="16">
    <source>
        <dbReference type="SAM" id="Phobius"/>
    </source>
</evidence>
<evidence type="ECO:0000256" key="12">
    <source>
        <dbReference type="ARBA" id="ARBA00023008"/>
    </source>
</evidence>
<dbReference type="InterPro" id="IPR008972">
    <property type="entry name" value="Cupredoxin"/>
</dbReference>
<dbReference type="InterPro" id="IPR036257">
    <property type="entry name" value="Cyt_c_oxidase_su2_TM_sf"/>
</dbReference>
<dbReference type="GO" id="GO:0005743">
    <property type="term" value="C:mitochondrial inner membrane"/>
    <property type="evidence" value="ECO:0007669"/>
    <property type="project" value="UniProtKB-SubCell"/>
</dbReference>
<evidence type="ECO:0000256" key="11">
    <source>
        <dbReference type="ARBA" id="ARBA00022989"/>
    </source>
</evidence>
<dbReference type="RefSeq" id="YP_004934824.1">
    <property type="nucleotide sequence ID" value="NC_016168.1"/>
</dbReference>
<keyword evidence="12 15" id="KW-0186">Copper</keyword>
<dbReference type="GO" id="GO:0042773">
    <property type="term" value="P:ATP synthesis coupled electron transport"/>
    <property type="evidence" value="ECO:0007669"/>
    <property type="project" value="TreeGrafter"/>
</dbReference>
<dbReference type="InterPro" id="IPR011759">
    <property type="entry name" value="Cyt_c_oxidase_su2_TM_dom"/>
</dbReference>
<reference evidence="19" key="2">
    <citation type="submission" date="2011-08" db="EMBL/GenBank/DDBJ databases">
        <authorList>
            <person name="Dayrat B."/>
        </authorList>
    </citation>
    <scope>NUCLEOTIDE SEQUENCE</scope>
</reference>
<evidence type="ECO:0000256" key="7">
    <source>
        <dbReference type="ARBA" id="ARBA00022723"/>
    </source>
</evidence>
<dbReference type="PROSITE" id="PS00078">
    <property type="entry name" value="COX2"/>
    <property type="match status" value="1"/>
</dbReference>
<dbReference type="Pfam" id="PF02790">
    <property type="entry name" value="COX2_TM"/>
    <property type="match status" value="1"/>
</dbReference>
<protein>
    <recommendedName>
        <fullName evidence="3 15">Cytochrome c oxidase subunit 2</fullName>
    </recommendedName>
</protein>
<sequence>MSFWGQLNLMDPASPIQAEMLLFHDHAMVLLIGIFTFVALLGLVLVFNKHSSRTMHEAQQLETIWTIFPAFLLIWLALPSLRLLYLLDEQSGSGIVLKCTGHQWYWSYEVPAAGVDSFDSYMVQEPDLAYGEYRLLEVDNRASLPYGLSTTAIATSADVLHAWTLPSMGIKMDAVPGRLNSMGMFLQSPGVYYGQCSEICGANHSFMPIVVESVDIADFLAYFGGRVY</sequence>
<dbReference type="GO" id="GO:0005507">
    <property type="term" value="F:copper ion binding"/>
    <property type="evidence" value="ECO:0007669"/>
    <property type="project" value="InterPro"/>
</dbReference>
<evidence type="ECO:0000256" key="3">
    <source>
        <dbReference type="ARBA" id="ARBA00015946"/>
    </source>
</evidence>
<comment type="subcellular location">
    <subcellularLocation>
        <location evidence="1">Membrane</location>
        <topology evidence="1">Multi-pass membrane protein</topology>
    </subcellularLocation>
    <subcellularLocation>
        <location evidence="15">Mitochondrion inner membrane</location>
        <topology evidence="15">Multi-pass membrane protein</topology>
    </subcellularLocation>
</comment>
<dbReference type="Pfam" id="PF00116">
    <property type="entry name" value="COX2"/>
    <property type="match status" value="1"/>
</dbReference>
<dbReference type="Gene3D" id="2.60.40.420">
    <property type="entry name" value="Cupredoxins - blue copper proteins"/>
    <property type="match status" value="1"/>
</dbReference>
<evidence type="ECO:0000259" key="17">
    <source>
        <dbReference type="PROSITE" id="PS50857"/>
    </source>
</evidence>
<keyword evidence="15" id="KW-0999">Mitochondrion inner membrane</keyword>
<evidence type="ECO:0000256" key="9">
    <source>
        <dbReference type="ARBA" id="ARBA00022967"/>
    </source>
</evidence>
<evidence type="ECO:0000256" key="15">
    <source>
        <dbReference type="RuleBase" id="RU000457"/>
    </source>
</evidence>
<keyword evidence="10 15" id="KW-0249">Electron transport</keyword>
<dbReference type="InterPro" id="IPR034210">
    <property type="entry name" value="CcO_II_C"/>
</dbReference>
<evidence type="ECO:0000256" key="13">
    <source>
        <dbReference type="ARBA" id="ARBA00023136"/>
    </source>
</evidence>
<dbReference type="PROSITE" id="PS50999">
    <property type="entry name" value="COX2_TM"/>
    <property type="match status" value="1"/>
</dbReference>
<dbReference type="SUPFAM" id="SSF49503">
    <property type="entry name" value="Cupredoxins"/>
    <property type="match status" value="1"/>
</dbReference>
<dbReference type="AlphaFoldDB" id="G8HMU5"/>
<organism evidence="19">
    <name type="scientific">Leucophytia bidentata</name>
    <name type="common">two-toothed white snail</name>
    <dbReference type="NCBI Taxonomy" id="999262"/>
    <lineage>
        <taxon>Eukaryota</taxon>
        <taxon>Metazoa</taxon>
        <taxon>Spiralia</taxon>
        <taxon>Lophotrochozoa</taxon>
        <taxon>Mollusca</taxon>
        <taxon>Gastropoda</taxon>
        <taxon>Heterobranchia</taxon>
        <taxon>Euthyneura</taxon>
        <taxon>Panpulmonata</taxon>
        <taxon>Eupulmonata</taxon>
        <taxon>Ellobiida</taxon>
        <taxon>Ellobioidea</taxon>
        <taxon>Ellobiidae</taxon>
        <taxon>Leucophytia</taxon>
    </lineage>
</organism>
<keyword evidence="11 16" id="KW-1133">Transmembrane helix</keyword>
<comment type="cofactor">
    <cofactor evidence="15">
        <name>Cu cation</name>
        <dbReference type="ChEBI" id="CHEBI:23378"/>
    </cofactor>
    <text evidence="15">Binds a copper A center.</text>
</comment>
<dbReference type="CDD" id="cd13912">
    <property type="entry name" value="CcO_II_C"/>
    <property type="match status" value="1"/>
</dbReference>
<name>G8HMU5_9EUPU</name>
<gene>
    <name evidence="19" type="primary">cox2</name>
</gene>
<evidence type="ECO:0000256" key="4">
    <source>
        <dbReference type="ARBA" id="ARBA00022448"/>
    </source>
</evidence>
<dbReference type="PROSITE" id="PS50857">
    <property type="entry name" value="COX2_CUA"/>
    <property type="match status" value="1"/>
</dbReference>
<evidence type="ECO:0000313" key="19">
    <source>
        <dbReference type="EMBL" id="AEQ93819.1"/>
    </source>
</evidence>
<keyword evidence="13 15" id="KW-0472">Membrane</keyword>
<keyword evidence="6 15" id="KW-0812">Transmembrane</keyword>
<dbReference type="InterPro" id="IPR001505">
    <property type="entry name" value="Copper_CuA"/>
</dbReference>
<accession>G8HMU5</accession>
<keyword evidence="7 15" id="KW-0479">Metal-binding</keyword>
<feature type="transmembrane region" description="Helical" evidence="16">
    <location>
        <begin position="27"/>
        <end position="47"/>
    </location>
</feature>
<dbReference type="PRINTS" id="PR01166">
    <property type="entry name" value="CYCOXIDASEII"/>
</dbReference>
<reference evidence="19" key="1">
    <citation type="journal article" date="2011" name="BMC Evol. Biol.">
        <title>Ten new complete mitochondrial genomes of pulmonates (Mollusca: Gastropoda) and their impact on phylogenetic relationships.</title>
        <authorList>
            <person name="White T.R."/>
            <person name="Conrad M.M."/>
            <person name="Tseng R."/>
            <person name="Balayan S."/>
            <person name="Golding R."/>
            <person name="de Frias Martins A.M."/>
            <person name="Dayrat B.A."/>
        </authorList>
    </citation>
    <scope>NUCLEOTIDE SEQUENCE</scope>
</reference>
<dbReference type="EMBL" id="JN606066">
    <property type="protein sequence ID" value="AEQ93819.1"/>
    <property type="molecule type" value="Genomic_DNA"/>
</dbReference>
<feature type="domain" description="Cytochrome oxidase subunit II transmembrane region profile" evidence="18">
    <location>
        <begin position="1"/>
        <end position="91"/>
    </location>
</feature>
<keyword evidence="4 15" id="KW-0813">Transport</keyword>
<evidence type="ECO:0000256" key="10">
    <source>
        <dbReference type="ARBA" id="ARBA00022982"/>
    </source>
</evidence>
<evidence type="ECO:0000256" key="1">
    <source>
        <dbReference type="ARBA" id="ARBA00004141"/>
    </source>
</evidence>
<dbReference type="GeneID" id="11341001"/>
<geneLocation type="mitochondrion" evidence="19"/>
<comment type="catalytic activity">
    <reaction evidence="14">
        <text>4 Fe(II)-[cytochrome c] + O2 + 8 H(+)(in) = 4 Fe(III)-[cytochrome c] + 2 H2O + 4 H(+)(out)</text>
        <dbReference type="Rhea" id="RHEA:11436"/>
        <dbReference type="Rhea" id="RHEA-COMP:10350"/>
        <dbReference type="Rhea" id="RHEA-COMP:14399"/>
        <dbReference type="ChEBI" id="CHEBI:15377"/>
        <dbReference type="ChEBI" id="CHEBI:15378"/>
        <dbReference type="ChEBI" id="CHEBI:15379"/>
        <dbReference type="ChEBI" id="CHEBI:29033"/>
        <dbReference type="ChEBI" id="CHEBI:29034"/>
        <dbReference type="EC" id="7.1.1.9"/>
    </reaction>
    <physiologicalReaction direction="left-to-right" evidence="14">
        <dbReference type="Rhea" id="RHEA:11437"/>
    </physiologicalReaction>
</comment>
<keyword evidence="5 15" id="KW-0679">Respiratory chain</keyword>
<dbReference type="PANTHER" id="PTHR22888:SF9">
    <property type="entry name" value="CYTOCHROME C OXIDASE SUBUNIT 2"/>
    <property type="match status" value="1"/>
</dbReference>
<keyword evidence="9" id="KW-1278">Translocase</keyword>
<feature type="transmembrane region" description="Helical" evidence="16">
    <location>
        <begin position="67"/>
        <end position="87"/>
    </location>
</feature>
<proteinExistence type="inferred from homology"/>
<comment type="function">
    <text evidence="15">Component of the cytochrome c oxidase, the last enzyme in the mitochondrial electron transport chain which drives oxidative phosphorylation. The respiratory chain contains 3 multisubunit complexes succinate dehydrogenase (complex II, CII), ubiquinol-cytochrome c oxidoreductase (cytochrome b-c1 complex, complex III, CIII) and cytochrome c oxidase (complex IV, CIV), that cooperate to transfer electrons derived from NADH and succinate to molecular oxygen, creating an electrochemical gradient over the inner membrane that drives transmembrane transport and the ATP synthase. Cytochrome c oxidase is the component of the respiratory chain that catalyzes the reduction of oxygen to water. Electrons originating from reduced cytochrome c in the intermembrane space (IMS) are transferred via the dinuclear copper A center (CU(A)) of subunit 2 and heme A of subunit 1 to the active site in subunit 1, a binuclear center (BNC) formed by heme A3 and copper B (CU(B)). The BNC reduces molecular oxygen to 2 water molecules using 4 electrons from cytochrome c in the IMS and 4 protons from the mitochondrial matrix.</text>
</comment>
<dbReference type="PANTHER" id="PTHR22888">
    <property type="entry name" value="CYTOCHROME C OXIDASE, SUBUNIT II"/>
    <property type="match status" value="1"/>
</dbReference>
<evidence type="ECO:0000256" key="8">
    <source>
        <dbReference type="ARBA" id="ARBA00022842"/>
    </source>
</evidence>
<feature type="domain" description="Cytochrome oxidase subunit II copper A binding" evidence="17">
    <location>
        <begin position="92"/>
        <end position="225"/>
    </location>
</feature>
<comment type="similarity">
    <text evidence="2 15">Belongs to the cytochrome c oxidase subunit 2 family.</text>
</comment>
<dbReference type="CTD" id="4513"/>
<dbReference type="GO" id="GO:0004129">
    <property type="term" value="F:cytochrome-c oxidase activity"/>
    <property type="evidence" value="ECO:0007669"/>
    <property type="project" value="UniProtKB-EC"/>
</dbReference>
<keyword evidence="8" id="KW-0460">Magnesium</keyword>
<evidence type="ECO:0000256" key="14">
    <source>
        <dbReference type="ARBA" id="ARBA00049512"/>
    </source>
</evidence>
<evidence type="ECO:0000256" key="5">
    <source>
        <dbReference type="ARBA" id="ARBA00022660"/>
    </source>
</evidence>
<dbReference type="InterPro" id="IPR045187">
    <property type="entry name" value="CcO_II"/>
</dbReference>
<evidence type="ECO:0000256" key="2">
    <source>
        <dbReference type="ARBA" id="ARBA00007866"/>
    </source>
</evidence>
<evidence type="ECO:0000259" key="18">
    <source>
        <dbReference type="PROSITE" id="PS50999"/>
    </source>
</evidence>
<evidence type="ECO:0000256" key="6">
    <source>
        <dbReference type="ARBA" id="ARBA00022692"/>
    </source>
</evidence>
<keyword evidence="15 19" id="KW-0496">Mitochondrion</keyword>